<evidence type="ECO:0000313" key="5">
    <source>
        <dbReference type="EMBL" id="OWK34692.1"/>
    </source>
</evidence>
<dbReference type="AlphaFoldDB" id="A0A225CZL3"/>
<evidence type="ECO:0000256" key="1">
    <source>
        <dbReference type="ARBA" id="ARBA00022729"/>
    </source>
</evidence>
<comment type="caution">
    <text evidence="5">The sequence shown here is derived from an EMBL/GenBank/DDBJ whole genome shotgun (WGS) entry which is preliminary data.</text>
</comment>
<evidence type="ECO:0000256" key="2">
    <source>
        <dbReference type="SAM" id="MobiDB-lite"/>
    </source>
</evidence>
<dbReference type="EMBL" id="NIDE01000019">
    <property type="protein sequence ID" value="OWK34692.1"/>
    <property type="molecule type" value="Genomic_DNA"/>
</dbReference>
<evidence type="ECO:0000259" key="4">
    <source>
        <dbReference type="Pfam" id="PF07593"/>
    </source>
</evidence>
<sequence length="606" mass="65446">MTTPPPIRTSAGHIRYAVVALGLLLLAISAAVIAYSFWKRPQPTPDVTVPDPATVSPEPEEVTGPPVFEDVTRPSGIAFTYRNGEEADRYTILESLGGGVALLDYDGDGRLDIFLTGGGSFSADSPPQIRGAPSRLYRNLGGMKFEDVTARVGLDGPLFYTHGAAVADYDRDGFPDLLVTGWGRVALYHNETDGNGGRRFVEVSSKAGLTDTRWSSSAAWGDLDGDGFPDLYICYYVDWSFANDPVCPGAARTVPRDVCPPQRFAPLPHRLYKNNGDGTFRDISATAPLRSDGKGLGVVIADMDGDGKPDIFVANDAGDKFLYRNKGGMTFDEIGLTAGVAVDDHGMYNGSMGTDIADYDGTGLPSLFVANFQNESHALYRNLGGGKFRYSTQAAGIGRLGQQFVGFGTVFFDYDRDGWEDLIISNGHVVRYPIGTTMKQRPVLLRNEEREGRRQFREVGPSAGSYFQGKHVGRGIAVGDLDDDGWPDVVVSRQNEPVVVLRNVAGTSAGAGNHWLGLTIAGKSGRDLTGTILTLEANGRRLTQFVKGGGSYLSTNDPRITFGLGTVEKPGRLTIRWPGGAEQLFDGLVADRYWRIREGEAASSWK</sequence>
<dbReference type="RefSeq" id="WP_161968040.1">
    <property type="nucleotide sequence ID" value="NZ_NIDE01000019.1"/>
</dbReference>
<keyword evidence="3" id="KW-0812">Transmembrane</keyword>
<feature type="region of interest" description="Disordered" evidence="2">
    <location>
        <begin position="46"/>
        <end position="65"/>
    </location>
</feature>
<keyword evidence="3" id="KW-0472">Membrane</keyword>
<dbReference type="PANTHER" id="PTHR16026:SF0">
    <property type="entry name" value="CARTILAGE ACIDIC PROTEIN 1"/>
    <property type="match status" value="1"/>
</dbReference>
<feature type="domain" description="ASPIC/UnbV" evidence="4">
    <location>
        <begin position="530"/>
        <end position="594"/>
    </location>
</feature>
<name>A0A225CZL3_9BACT</name>
<dbReference type="Proteomes" id="UP000214646">
    <property type="component" value="Unassembled WGS sequence"/>
</dbReference>
<dbReference type="OrthoDB" id="5287961at2"/>
<keyword evidence="3" id="KW-1133">Transmembrane helix</keyword>
<dbReference type="InterPro" id="IPR028994">
    <property type="entry name" value="Integrin_alpha_N"/>
</dbReference>
<dbReference type="InterPro" id="IPR027039">
    <property type="entry name" value="Crtac1"/>
</dbReference>
<dbReference type="InterPro" id="IPR013517">
    <property type="entry name" value="FG-GAP"/>
</dbReference>
<dbReference type="PANTHER" id="PTHR16026">
    <property type="entry name" value="CARTILAGE ACIDIC PROTEIN 1"/>
    <property type="match status" value="1"/>
</dbReference>
<evidence type="ECO:0000256" key="3">
    <source>
        <dbReference type="SAM" id="Phobius"/>
    </source>
</evidence>
<dbReference type="InterPro" id="IPR011519">
    <property type="entry name" value="UnbV_ASPIC"/>
</dbReference>
<gene>
    <name evidence="5" type="ORF">FRUB_09534</name>
</gene>
<keyword evidence="1" id="KW-0732">Signal</keyword>
<dbReference type="Pfam" id="PF13517">
    <property type="entry name" value="FG-GAP_3"/>
    <property type="match status" value="3"/>
</dbReference>
<evidence type="ECO:0000313" key="6">
    <source>
        <dbReference type="Proteomes" id="UP000214646"/>
    </source>
</evidence>
<dbReference type="SUPFAM" id="SSF69318">
    <property type="entry name" value="Integrin alpha N-terminal domain"/>
    <property type="match status" value="1"/>
</dbReference>
<feature type="compositionally biased region" description="Low complexity" evidence="2">
    <location>
        <begin position="46"/>
        <end position="57"/>
    </location>
</feature>
<dbReference type="Gene3D" id="2.130.10.130">
    <property type="entry name" value="Integrin alpha, N-terminal"/>
    <property type="match status" value="2"/>
</dbReference>
<dbReference type="Pfam" id="PF07593">
    <property type="entry name" value="UnbV_ASPIC"/>
    <property type="match status" value="1"/>
</dbReference>
<reference evidence="6" key="1">
    <citation type="submission" date="2017-06" db="EMBL/GenBank/DDBJ databases">
        <title>Genome analysis of Fimbriiglobus ruber SP5, the first member of the order Planctomycetales with confirmed chitinolytic capability.</title>
        <authorList>
            <person name="Ravin N.V."/>
            <person name="Rakitin A.L."/>
            <person name="Ivanova A.A."/>
            <person name="Beletsky A.V."/>
            <person name="Kulichevskaya I.S."/>
            <person name="Mardanov A.V."/>
            <person name="Dedysh S.N."/>
        </authorList>
    </citation>
    <scope>NUCLEOTIDE SEQUENCE [LARGE SCALE GENOMIC DNA]</scope>
    <source>
        <strain evidence="6">SP5</strain>
    </source>
</reference>
<accession>A0A225CZL3</accession>
<proteinExistence type="predicted"/>
<feature type="transmembrane region" description="Helical" evidence="3">
    <location>
        <begin position="16"/>
        <end position="38"/>
    </location>
</feature>
<organism evidence="5 6">
    <name type="scientific">Fimbriiglobus ruber</name>
    <dbReference type="NCBI Taxonomy" id="1908690"/>
    <lineage>
        <taxon>Bacteria</taxon>
        <taxon>Pseudomonadati</taxon>
        <taxon>Planctomycetota</taxon>
        <taxon>Planctomycetia</taxon>
        <taxon>Gemmatales</taxon>
        <taxon>Gemmataceae</taxon>
        <taxon>Fimbriiglobus</taxon>
    </lineage>
</organism>
<protein>
    <recommendedName>
        <fullName evidence="4">ASPIC/UnbV domain-containing protein</fullName>
    </recommendedName>
</protein>
<keyword evidence="6" id="KW-1185">Reference proteome</keyword>